<proteinExistence type="predicted"/>
<feature type="compositionally biased region" description="Polar residues" evidence="1">
    <location>
        <begin position="361"/>
        <end position="371"/>
    </location>
</feature>
<gene>
    <name evidence="3" type="ORF">IEQ34_001654</name>
</gene>
<feature type="transmembrane region" description="Helical" evidence="2">
    <location>
        <begin position="56"/>
        <end position="74"/>
    </location>
</feature>
<reference evidence="3 4" key="1">
    <citation type="journal article" date="2021" name="Hortic Res">
        <title>Chromosome-scale assembly of the Dendrobium chrysotoxum genome enhances the understanding of orchid evolution.</title>
        <authorList>
            <person name="Zhang Y."/>
            <person name="Zhang G.Q."/>
            <person name="Zhang D."/>
            <person name="Liu X.D."/>
            <person name="Xu X.Y."/>
            <person name="Sun W.H."/>
            <person name="Yu X."/>
            <person name="Zhu X."/>
            <person name="Wang Z.W."/>
            <person name="Zhao X."/>
            <person name="Zhong W.Y."/>
            <person name="Chen H."/>
            <person name="Yin W.L."/>
            <person name="Huang T."/>
            <person name="Niu S.C."/>
            <person name="Liu Z.J."/>
        </authorList>
    </citation>
    <scope>NUCLEOTIDE SEQUENCE [LARGE SCALE GENOMIC DNA]</scope>
    <source>
        <strain evidence="3">Lindl</strain>
    </source>
</reference>
<dbReference type="EMBL" id="JAGFBR010000002">
    <property type="protein sequence ID" value="KAH0470096.1"/>
    <property type="molecule type" value="Genomic_DNA"/>
</dbReference>
<evidence type="ECO:0000256" key="2">
    <source>
        <dbReference type="SAM" id="Phobius"/>
    </source>
</evidence>
<dbReference type="AlphaFoldDB" id="A0AAV7HMA0"/>
<evidence type="ECO:0000256" key="1">
    <source>
        <dbReference type="SAM" id="MobiDB-lite"/>
    </source>
</evidence>
<keyword evidence="2" id="KW-1133">Transmembrane helix</keyword>
<evidence type="ECO:0000313" key="4">
    <source>
        <dbReference type="Proteomes" id="UP000775213"/>
    </source>
</evidence>
<sequence length="388" mass="43061">MCTGTLFIPKAQSSFLFSHWFMDTELISGLSLEESQFFCLEAFKTMEYNTAKKSHALPLLFFLFLLYLLSVHSMELDKVSELWFFNRRLKSTSSNDQQAGKLNPTKKNSSFGHEFEVSKHEVPSGPNPDSNSIRLQNRRNQNLHGDINFPTTRCSCRAGKPPIHAFVLVVGREPCVTSTARWVGPMYAFLSMVGTILSTHKRLCTYGETTALLLKQILITNPYLSFVQMDLQNASITVQLGRGASIQLANTMINTGRSGATIQFNSVDFPAVIARTSTIPMHGIEPEGHARRPQLTEATTHHTYLTAPRTAAENPHGRISVFEPLSQPEAQTTKRIVADGRISVVTANPKFLPIGLPAPVKNTSEASSSGGKLTRKQRRKLNAEVRAQ</sequence>
<keyword evidence="2" id="KW-0472">Membrane</keyword>
<name>A0AAV7HMA0_DENCH</name>
<protein>
    <submittedName>
        <fullName evidence="3">Uncharacterized protein</fullName>
    </submittedName>
</protein>
<dbReference type="Proteomes" id="UP000775213">
    <property type="component" value="Unassembled WGS sequence"/>
</dbReference>
<organism evidence="3 4">
    <name type="scientific">Dendrobium chrysotoxum</name>
    <name type="common">Orchid</name>
    <dbReference type="NCBI Taxonomy" id="161865"/>
    <lineage>
        <taxon>Eukaryota</taxon>
        <taxon>Viridiplantae</taxon>
        <taxon>Streptophyta</taxon>
        <taxon>Embryophyta</taxon>
        <taxon>Tracheophyta</taxon>
        <taxon>Spermatophyta</taxon>
        <taxon>Magnoliopsida</taxon>
        <taxon>Liliopsida</taxon>
        <taxon>Asparagales</taxon>
        <taxon>Orchidaceae</taxon>
        <taxon>Epidendroideae</taxon>
        <taxon>Malaxideae</taxon>
        <taxon>Dendrobiinae</taxon>
        <taxon>Dendrobium</taxon>
    </lineage>
</organism>
<comment type="caution">
    <text evidence="3">The sequence shown here is derived from an EMBL/GenBank/DDBJ whole genome shotgun (WGS) entry which is preliminary data.</text>
</comment>
<accession>A0AAV7HMA0</accession>
<keyword evidence="2" id="KW-0812">Transmembrane</keyword>
<evidence type="ECO:0000313" key="3">
    <source>
        <dbReference type="EMBL" id="KAH0470096.1"/>
    </source>
</evidence>
<feature type="region of interest" description="Disordered" evidence="1">
    <location>
        <begin position="356"/>
        <end position="388"/>
    </location>
</feature>
<keyword evidence="4" id="KW-1185">Reference proteome</keyword>